<gene>
    <name evidence="5" type="ORF">HV183_26240</name>
</gene>
<feature type="domain" description="ParB-like N-terminal" evidence="4">
    <location>
        <begin position="37"/>
        <end position="133"/>
    </location>
</feature>
<dbReference type="Proteomes" id="UP000510650">
    <property type="component" value="Plasmid unnamed"/>
</dbReference>
<dbReference type="PANTHER" id="PTHR33375">
    <property type="entry name" value="CHROMOSOME-PARTITIONING PROTEIN PARB-RELATED"/>
    <property type="match status" value="1"/>
</dbReference>
<feature type="compositionally biased region" description="Basic and acidic residues" evidence="3">
    <location>
        <begin position="674"/>
        <end position="683"/>
    </location>
</feature>
<comment type="similarity">
    <text evidence="1">Belongs to the ParB family.</text>
</comment>
<evidence type="ECO:0000313" key="5">
    <source>
        <dbReference type="EMBL" id="QLO16895.1"/>
    </source>
</evidence>
<dbReference type="InterPro" id="IPR041468">
    <property type="entry name" value="HTH_ParB/Spo0J"/>
</dbReference>
<dbReference type="Gene3D" id="1.10.10.2830">
    <property type="match status" value="1"/>
</dbReference>
<feature type="region of interest" description="Disordered" evidence="3">
    <location>
        <begin position="642"/>
        <end position="683"/>
    </location>
</feature>
<dbReference type="Pfam" id="PF02195">
    <property type="entry name" value="ParB_N"/>
    <property type="match status" value="1"/>
</dbReference>
<dbReference type="CDD" id="cd16406">
    <property type="entry name" value="ParB_N_like"/>
    <property type="match status" value="1"/>
</dbReference>
<proteinExistence type="inferred from homology"/>
<dbReference type="AlphaFoldDB" id="A0AAE7GZ82"/>
<dbReference type="Pfam" id="PF17762">
    <property type="entry name" value="HTH_ParB"/>
    <property type="match status" value="1"/>
</dbReference>
<evidence type="ECO:0000256" key="2">
    <source>
        <dbReference type="ARBA" id="ARBA00074268"/>
    </source>
</evidence>
<evidence type="ECO:0000256" key="1">
    <source>
        <dbReference type="ARBA" id="ARBA00006295"/>
    </source>
</evidence>
<dbReference type="FunFam" id="1.10.10.2830:FF:000001">
    <property type="entry name" value="Chromosome partitioning protein ParB"/>
    <property type="match status" value="1"/>
</dbReference>
<dbReference type="SUPFAM" id="SSF109709">
    <property type="entry name" value="KorB DNA-binding domain-like"/>
    <property type="match status" value="1"/>
</dbReference>
<name>A0AAE7GZ82_CITFR</name>
<sequence>MSVTESKAKTPAKTSKKTVKPAEAAALKAALEAAQIEMVPLSALVKSPLNVRIIPYPDESVREMADSILAVGLIQNLVVHSLPDGLSGVAAGGRRLAALQLLLSEQRIDAGYLVVVKRVSDDLAVVASMVENNQRAAMHPAEQISGFRTLSEQGKTPAQIGDQLGYSSRHVQRMLKLANLAPELLVLLAENRLDVEQCQALSLENDPVRQVEIYERVKAQHSYAPAHMLKRAITDTEIGVNHSRFVFIGREMYESAGGVVREDLFSAQEGDGTADGVLVERLVQEKLESAALAIELHEGWSWSLAREGAVRNYGDDREHYLLLPEPEAQYTADEQQRLDELYVTQEATETFEDEAAIQVLIDEIENAASIRAWTPEQKSACGVVVSLYDGELCVQRGVQKKPQNEAKEGQEDNGSGGSLHVVSSKPDVTEGISAPLLKKMSSERTLAVQAALVQQPEKAVALMVWRLCTCVFDYCNTTRDPFVMRLEVHHSGLTSEAPTGKSGQAWLCLMQEKARLEALLPEGWKKDFTTFFTLDGKMLMSLMVFCTACSVDGVQTRTMGHTTQSDLDGVETAIGFNLRDWWQPTAANFLSLLSKNQIVEALKEAGLSGAASDIGSMKKGDAASHAEQCLSGTRWVPVWMRAPDAEKSPSDAENDVSDTENGSTDAPDAAFDADSPHTLHDAA</sequence>
<dbReference type="SMART" id="SM00470">
    <property type="entry name" value="ParB"/>
    <property type="match status" value="1"/>
</dbReference>
<dbReference type="RefSeq" id="WP_127663647.1">
    <property type="nucleotide sequence ID" value="NZ_CP055540.1"/>
</dbReference>
<geneLocation type="plasmid" evidence="5 6">
    <name>unnamed</name>
</geneLocation>
<organism evidence="5 6">
    <name type="scientific">Citrobacter freundii</name>
    <dbReference type="NCBI Taxonomy" id="546"/>
    <lineage>
        <taxon>Bacteria</taxon>
        <taxon>Pseudomonadati</taxon>
        <taxon>Pseudomonadota</taxon>
        <taxon>Gammaproteobacteria</taxon>
        <taxon>Enterobacterales</taxon>
        <taxon>Enterobacteriaceae</taxon>
        <taxon>Citrobacter</taxon>
        <taxon>Citrobacter freundii complex</taxon>
    </lineage>
</organism>
<dbReference type="SUPFAM" id="SSF110849">
    <property type="entry name" value="ParB/Sulfiredoxin"/>
    <property type="match status" value="1"/>
</dbReference>
<protein>
    <recommendedName>
        <fullName evidence="2">Uncharacterized protein YubM</fullName>
    </recommendedName>
</protein>
<feature type="region of interest" description="Disordered" evidence="3">
    <location>
        <begin position="399"/>
        <end position="424"/>
    </location>
</feature>
<evidence type="ECO:0000313" key="6">
    <source>
        <dbReference type="Proteomes" id="UP000510650"/>
    </source>
</evidence>
<dbReference type="InterPro" id="IPR003115">
    <property type="entry name" value="ParB_N"/>
</dbReference>
<dbReference type="InterPro" id="IPR036086">
    <property type="entry name" value="ParB/Sulfiredoxin_sf"/>
</dbReference>
<dbReference type="InterPro" id="IPR050336">
    <property type="entry name" value="Chromosome_partition/occlusion"/>
</dbReference>
<evidence type="ECO:0000256" key="3">
    <source>
        <dbReference type="SAM" id="MobiDB-lite"/>
    </source>
</evidence>
<dbReference type="GO" id="GO:0007059">
    <property type="term" value="P:chromosome segregation"/>
    <property type="evidence" value="ECO:0007669"/>
    <property type="project" value="TreeGrafter"/>
</dbReference>
<dbReference type="EMBL" id="CP055540">
    <property type="protein sequence ID" value="QLO16895.1"/>
    <property type="molecule type" value="Genomic_DNA"/>
</dbReference>
<dbReference type="Gene3D" id="3.90.1530.30">
    <property type="match status" value="1"/>
</dbReference>
<keyword evidence="5" id="KW-0614">Plasmid</keyword>
<accession>A0AAE7GZ82</accession>
<reference evidence="6" key="1">
    <citation type="submission" date="2020-06" db="EMBL/GenBank/DDBJ databases">
        <title>REHAB project genomes.</title>
        <authorList>
            <person name="Shaw L.P."/>
        </authorList>
    </citation>
    <scope>NUCLEOTIDE SEQUENCE [LARGE SCALE GENOMIC DNA]</scope>
    <source>
        <strain evidence="6">RHBSTW-00398</strain>
        <plasmid evidence="6">unnamed</plasmid>
    </source>
</reference>
<evidence type="ECO:0000259" key="4">
    <source>
        <dbReference type="SMART" id="SM00470"/>
    </source>
</evidence>
<dbReference type="PANTHER" id="PTHR33375:SF7">
    <property type="entry name" value="CHROMOSOME 2-PARTITIONING PROTEIN PARB-RELATED"/>
    <property type="match status" value="1"/>
</dbReference>
<dbReference type="GO" id="GO:0005694">
    <property type="term" value="C:chromosome"/>
    <property type="evidence" value="ECO:0007669"/>
    <property type="project" value="TreeGrafter"/>
</dbReference>